<dbReference type="PATRIC" id="fig|512565.3.peg.3342"/>
<dbReference type="SUPFAM" id="SSF56436">
    <property type="entry name" value="C-type lectin-like"/>
    <property type="match status" value="1"/>
</dbReference>
<dbReference type="eggNOG" id="COG1262">
    <property type="taxonomic scope" value="Bacteria"/>
</dbReference>
<protein>
    <recommendedName>
        <fullName evidence="3">Sulfatase-modifying factor enzyme domain-containing protein</fullName>
    </recommendedName>
</protein>
<dbReference type="KEGG" id="ams:AMIS_33450"/>
<dbReference type="OrthoDB" id="4050476at2"/>
<evidence type="ECO:0000313" key="1">
    <source>
        <dbReference type="EMBL" id="BAL88565.1"/>
    </source>
</evidence>
<dbReference type="Proteomes" id="UP000007882">
    <property type="component" value="Chromosome"/>
</dbReference>
<evidence type="ECO:0000313" key="2">
    <source>
        <dbReference type="Proteomes" id="UP000007882"/>
    </source>
</evidence>
<gene>
    <name evidence="1" type="ordered locus">AMIS_33450</name>
</gene>
<proteinExistence type="predicted"/>
<dbReference type="Gene3D" id="3.90.1580.10">
    <property type="entry name" value="paralog of FGE (formylglycine-generating enzyme)"/>
    <property type="match status" value="1"/>
</dbReference>
<dbReference type="RefSeq" id="WP_014443460.1">
    <property type="nucleotide sequence ID" value="NC_017093.1"/>
</dbReference>
<dbReference type="InterPro" id="IPR016187">
    <property type="entry name" value="CTDL_fold"/>
</dbReference>
<name>I0H6C8_ACTM4</name>
<organism evidence="1 2">
    <name type="scientific">Actinoplanes missouriensis (strain ATCC 14538 / DSM 43046 / CBS 188.64 / JCM 3121 / NBRC 102363 / NCIMB 12654 / NRRL B-3342 / UNCC 431)</name>
    <dbReference type="NCBI Taxonomy" id="512565"/>
    <lineage>
        <taxon>Bacteria</taxon>
        <taxon>Bacillati</taxon>
        <taxon>Actinomycetota</taxon>
        <taxon>Actinomycetes</taxon>
        <taxon>Micromonosporales</taxon>
        <taxon>Micromonosporaceae</taxon>
        <taxon>Actinoplanes</taxon>
    </lineage>
</organism>
<dbReference type="InterPro" id="IPR042095">
    <property type="entry name" value="SUMF_sf"/>
</dbReference>
<evidence type="ECO:0008006" key="3">
    <source>
        <dbReference type="Google" id="ProtNLM"/>
    </source>
</evidence>
<keyword evidence="2" id="KW-1185">Reference proteome</keyword>
<reference evidence="1 2" key="1">
    <citation type="submission" date="2012-02" db="EMBL/GenBank/DDBJ databases">
        <title>Complete genome sequence of Actinoplanes missouriensis 431 (= NBRC 102363).</title>
        <authorList>
            <person name="Ohnishi Y."/>
            <person name="Ishikawa J."/>
            <person name="Sekine M."/>
            <person name="Hosoyama A."/>
            <person name="Harada T."/>
            <person name="Narita H."/>
            <person name="Hata T."/>
            <person name="Konno Y."/>
            <person name="Tutikane K."/>
            <person name="Fujita N."/>
            <person name="Horinouchi S."/>
            <person name="Hayakawa M."/>
        </authorList>
    </citation>
    <scope>NUCLEOTIDE SEQUENCE [LARGE SCALE GENOMIC DNA]</scope>
    <source>
        <strain evidence="2">ATCC 14538 / DSM 43046 / CBS 188.64 / JCM 3121 / NBRC 102363 / NCIMB 12654 / NRRL B-3342 / UNCC 431</strain>
    </source>
</reference>
<dbReference type="AlphaFoldDB" id="I0H6C8"/>
<sequence length="318" mass="34368">MIIDAAQWFRLGIGDAERVAATIATRCGATTVEVREHEYAGRRGPVAYFLVEGERFAFVPGGRVTVGFDGDRFEPTPEQEESFAESAAEYGIEAGIRQFTDSVTSPRRTVVVPPLLVAVDAVEAGAVAAAPDHPEIVRRVDRLRNRPRSAAEPPPTQVEWSGARVTLRPDWTVESAWLLDAPSYDGEVARLAGLGQRLLTPDEWEHACGAGAASLFRWGDSNPGRDPWSARTGPHREPNRFGLRIGEDPYRPERTAARDVVCGGDGGTAVCGGAGSYLSWLTIATAYRDIHYAAEVANDDSFGTMLLRPAIPLAGVEL</sequence>
<dbReference type="EMBL" id="AP012319">
    <property type="protein sequence ID" value="BAL88565.1"/>
    <property type="molecule type" value="Genomic_DNA"/>
</dbReference>
<dbReference type="STRING" id="512565.AMIS_33450"/>
<accession>I0H6C8</accession>
<dbReference type="HOGENOM" id="CLU_074319_0_0_11"/>